<dbReference type="InParanoid" id="A0A1B6PKU6"/>
<keyword evidence="2" id="KW-1185">Reference proteome</keyword>
<reference evidence="2" key="2">
    <citation type="journal article" date="2018" name="Plant J.">
        <title>The Sorghum bicolor reference genome: improved assembly, gene annotations, a transcriptome atlas, and signatures of genome organization.</title>
        <authorList>
            <person name="McCormick R.F."/>
            <person name="Truong S.K."/>
            <person name="Sreedasyam A."/>
            <person name="Jenkins J."/>
            <person name="Shu S."/>
            <person name="Sims D."/>
            <person name="Kennedy M."/>
            <person name="Amirebrahimi M."/>
            <person name="Weers B.D."/>
            <person name="McKinley B."/>
            <person name="Mattison A."/>
            <person name="Morishige D.T."/>
            <person name="Grimwood J."/>
            <person name="Schmutz J."/>
            <person name="Mullet J.E."/>
        </authorList>
    </citation>
    <scope>NUCLEOTIDE SEQUENCE [LARGE SCALE GENOMIC DNA]</scope>
    <source>
        <strain evidence="2">cv. BTx623</strain>
    </source>
</reference>
<gene>
    <name evidence="1" type="ORF">SORBI_3006G077800</name>
</gene>
<dbReference type="Proteomes" id="UP000000768">
    <property type="component" value="Chromosome 6"/>
</dbReference>
<evidence type="ECO:0000313" key="1">
    <source>
        <dbReference type="EMBL" id="KXG26294.1"/>
    </source>
</evidence>
<dbReference type="OrthoDB" id="683818at2759"/>
<protein>
    <submittedName>
        <fullName evidence="1">Uncharacterized protein</fullName>
    </submittedName>
</protein>
<sequence>MAQGGNKGKKSVSLREKKDAANAALAALRKEAGECNSMMNRMETMAGPELREYVSQNKHTLCSRMKATIKKLLRKGKPKKKKRTMLHPIVGATLKFHKDDDMPAAAGSTGDA</sequence>
<reference evidence="1 2" key="1">
    <citation type="journal article" date="2009" name="Nature">
        <title>The Sorghum bicolor genome and the diversification of grasses.</title>
        <authorList>
            <person name="Paterson A.H."/>
            <person name="Bowers J.E."/>
            <person name="Bruggmann R."/>
            <person name="Dubchak I."/>
            <person name="Grimwood J."/>
            <person name="Gundlach H."/>
            <person name="Haberer G."/>
            <person name="Hellsten U."/>
            <person name="Mitros T."/>
            <person name="Poliakov A."/>
            <person name="Schmutz J."/>
            <person name="Spannagl M."/>
            <person name="Tang H."/>
            <person name="Wang X."/>
            <person name="Wicker T."/>
            <person name="Bharti A.K."/>
            <person name="Chapman J."/>
            <person name="Feltus F.A."/>
            <person name="Gowik U."/>
            <person name="Grigoriev I.V."/>
            <person name="Lyons E."/>
            <person name="Maher C.A."/>
            <person name="Martis M."/>
            <person name="Narechania A."/>
            <person name="Otillar R.P."/>
            <person name="Penning B.W."/>
            <person name="Salamov A.A."/>
            <person name="Wang Y."/>
            <person name="Zhang L."/>
            <person name="Carpita N.C."/>
            <person name="Freeling M."/>
            <person name="Gingle A.R."/>
            <person name="Hash C.T."/>
            <person name="Keller B."/>
            <person name="Klein P."/>
            <person name="Kresovich S."/>
            <person name="McCann M.C."/>
            <person name="Ming R."/>
            <person name="Peterson D.G."/>
            <person name="Mehboob-ur-Rahman"/>
            <person name="Ware D."/>
            <person name="Westhoff P."/>
            <person name="Mayer K.F."/>
            <person name="Messing J."/>
            <person name="Rokhsar D.S."/>
        </authorList>
    </citation>
    <scope>NUCLEOTIDE SEQUENCE [LARGE SCALE GENOMIC DNA]</scope>
    <source>
        <strain evidence="2">cv. BTx623</strain>
    </source>
</reference>
<dbReference type="OMA" id="VSQNKHT"/>
<dbReference type="AlphaFoldDB" id="A0A1B6PKU6"/>
<name>A0A1B6PKU6_SORBI</name>
<dbReference type="Gramene" id="KXG26294">
    <property type="protein sequence ID" value="KXG26294"/>
    <property type="gene ID" value="SORBI_3006G077800"/>
</dbReference>
<organism evidence="1 2">
    <name type="scientific">Sorghum bicolor</name>
    <name type="common">Sorghum</name>
    <name type="synonym">Sorghum vulgare</name>
    <dbReference type="NCBI Taxonomy" id="4558"/>
    <lineage>
        <taxon>Eukaryota</taxon>
        <taxon>Viridiplantae</taxon>
        <taxon>Streptophyta</taxon>
        <taxon>Embryophyta</taxon>
        <taxon>Tracheophyta</taxon>
        <taxon>Spermatophyta</taxon>
        <taxon>Magnoliopsida</taxon>
        <taxon>Liliopsida</taxon>
        <taxon>Poales</taxon>
        <taxon>Poaceae</taxon>
        <taxon>PACMAD clade</taxon>
        <taxon>Panicoideae</taxon>
        <taxon>Andropogonodae</taxon>
        <taxon>Andropogoneae</taxon>
        <taxon>Sorghinae</taxon>
        <taxon>Sorghum</taxon>
    </lineage>
</organism>
<dbReference type="EMBL" id="CM000765">
    <property type="protein sequence ID" value="KXG26294.1"/>
    <property type="molecule type" value="Genomic_DNA"/>
</dbReference>
<proteinExistence type="predicted"/>
<evidence type="ECO:0000313" key="2">
    <source>
        <dbReference type="Proteomes" id="UP000000768"/>
    </source>
</evidence>
<accession>A0A1B6PKU6</accession>